<organism evidence="1 2">
    <name type="scientific">Corynebacterium antarcticum</name>
    <dbReference type="NCBI Taxonomy" id="2800405"/>
    <lineage>
        <taxon>Bacteria</taxon>
        <taxon>Bacillati</taxon>
        <taxon>Actinomycetota</taxon>
        <taxon>Actinomycetes</taxon>
        <taxon>Mycobacteriales</taxon>
        <taxon>Corynebacteriaceae</taxon>
        <taxon>Corynebacterium</taxon>
    </lineage>
</organism>
<reference evidence="1" key="1">
    <citation type="submission" date="2022-11" db="EMBL/GenBank/DDBJ databases">
        <title>Corynebacterium sp. isolated from Penguins.</title>
        <authorList>
            <person name="Sedlar K."/>
            <person name="Svec P."/>
        </authorList>
    </citation>
    <scope>NUCLEOTIDE SEQUENCE</scope>
    <source>
        <strain evidence="1">P5875</strain>
    </source>
</reference>
<dbReference type="RefSeq" id="WP_267169782.1">
    <property type="nucleotide sequence ID" value="NZ_JAPMKX010000009.1"/>
</dbReference>
<protein>
    <submittedName>
        <fullName evidence="1">Uncharacterized protein</fullName>
    </submittedName>
</protein>
<dbReference type="Proteomes" id="UP001070238">
    <property type="component" value="Unassembled WGS sequence"/>
</dbReference>
<gene>
    <name evidence="1" type="ORF">OS123_11315</name>
</gene>
<sequence>EGLTVDLFVVHVQAMFSRFIRLGNRCGLSFDCSGFIGVRPKWVVVCELPRFLECCEPVPSFRN</sequence>
<dbReference type="AlphaFoldDB" id="A0A9Q4CDY3"/>
<feature type="non-terminal residue" evidence="1">
    <location>
        <position position="1"/>
    </location>
</feature>
<evidence type="ECO:0000313" key="2">
    <source>
        <dbReference type="Proteomes" id="UP001070238"/>
    </source>
</evidence>
<accession>A0A9Q4CDY3</accession>
<name>A0A9Q4CDY3_9CORY</name>
<comment type="caution">
    <text evidence="1">The sequence shown here is derived from an EMBL/GenBank/DDBJ whole genome shotgun (WGS) entry which is preliminary data.</text>
</comment>
<dbReference type="EMBL" id="JAPMKX010000009">
    <property type="protein sequence ID" value="MCX7539114.1"/>
    <property type="molecule type" value="Genomic_DNA"/>
</dbReference>
<evidence type="ECO:0000313" key="1">
    <source>
        <dbReference type="EMBL" id="MCX7539114.1"/>
    </source>
</evidence>
<proteinExistence type="predicted"/>